<dbReference type="EMBL" id="JAGZGG010000001">
    <property type="protein sequence ID" value="MBS5331043.1"/>
    <property type="molecule type" value="Genomic_DNA"/>
</dbReference>
<dbReference type="InterPro" id="IPR004811">
    <property type="entry name" value="RelA/Spo_fam"/>
</dbReference>
<dbReference type="Pfam" id="PF13291">
    <property type="entry name" value="ACT_4"/>
    <property type="match status" value="1"/>
</dbReference>
<dbReference type="GO" id="GO:0005886">
    <property type="term" value="C:plasma membrane"/>
    <property type="evidence" value="ECO:0007669"/>
    <property type="project" value="TreeGrafter"/>
</dbReference>
<dbReference type="AlphaFoldDB" id="A0A943D8M4"/>
<dbReference type="CDD" id="cd01668">
    <property type="entry name" value="TGS_RSH"/>
    <property type="match status" value="1"/>
</dbReference>
<proteinExistence type="inferred from homology"/>
<dbReference type="CDD" id="cd05399">
    <property type="entry name" value="NT_Rel-Spo_like"/>
    <property type="match status" value="1"/>
</dbReference>
<dbReference type="NCBIfam" id="TIGR00691">
    <property type="entry name" value="spoT_relA"/>
    <property type="match status" value="1"/>
</dbReference>
<dbReference type="SUPFAM" id="SSF55021">
    <property type="entry name" value="ACT-like"/>
    <property type="match status" value="1"/>
</dbReference>
<evidence type="ECO:0000313" key="9">
    <source>
        <dbReference type="Proteomes" id="UP000759273"/>
    </source>
</evidence>
<comment type="similarity">
    <text evidence="4">Belongs to the relA/spoT family.</text>
</comment>
<name>A0A943D8M4_9FIRM</name>
<dbReference type="Pfam" id="PF02824">
    <property type="entry name" value="TGS"/>
    <property type="match status" value="1"/>
</dbReference>
<organism evidence="8 9">
    <name type="scientific">Subdoligranulum variabile</name>
    <dbReference type="NCBI Taxonomy" id="214851"/>
    <lineage>
        <taxon>Bacteria</taxon>
        <taxon>Bacillati</taxon>
        <taxon>Bacillota</taxon>
        <taxon>Clostridia</taxon>
        <taxon>Eubacteriales</taxon>
        <taxon>Oscillospiraceae</taxon>
        <taxon>Subdoligranulum</taxon>
    </lineage>
</organism>
<dbReference type="InterPro" id="IPR033655">
    <property type="entry name" value="TGS_RelA/SpoT"/>
</dbReference>
<comment type="catalytic activity">
    <reaction evidence="3">
        <text>GTP + ATP = guanosine 3'-diphosphate 5'-triphosphate + AMP</text>
        <dbReference type="Rhea" id="RHEA:22088"/>
        <dbReference type="ChEBI" id="CHEBI:30616"/>
        <dbReference type="ChEBI" id="CHEBI:37565"/>
        <dbReference type="ChEBI" id="CHEBI:142410"/>
        <dbReference type="ChEBI" id="CHEBI:456215"/>
        <dbReference type="EC" id="2.7.6.5"/>
    </reaction>
</comment>
<evidence type="ECO:0000259" key="7">
    <source>
        <dbReference type="PROSITE" id="PS51880"/>
    </source>
</evidence>
<dbReference type="SUPFAM" id="SSF81301">
    <property type="entry name" value="Nucleotidyltransferase"/>
    <property type="match status" value="1"/>
</dbReference>
<gene>
    <name evidence="8" type="ORF">KHY36_00755</name>
</gene>
<evidence type="ECO:0000259" key="5">
    <source>
        <dbReference type="PROSITE" id="PS51671"/>
    </source>
</evidence>
<dbReference type="PROSITE" id="PS51671">
    <property type="entry name" value="ACT"/>
    <property type="match status" value="1"/>
</dbReference>
<dbReference type="SMART" id="SM00954">
    <property type="entry name" value="RelA_SpoT"/>
    <property type="match status" value="1"/>
</dbReference>
<evidence type="ECO:0000259" key="6">
    <source>
        <dbReference type="PROSITE" id="PS51831"/>
    </source>
</evidence>
<dbReference type="Gene3D" id="3.30.460.10">
    <property type="entry name" value="Beta Polymerase, domain 2"/>
    <property type="match status" value="1"/>
</dbReference>
<dbReference type="InterPro" id="IPR045865">
    <property type="entry name" value="ACT-like_dom_sf"/>
</dbReference>
<dbReference type="InterPro" id="IPR002912">
    <property type="entry name" value="ACT_dom"/>
</dbReference>
<evidence type="ECO:0000256" key="1">
    <source>
        <dbReference type="ARBA" id="ARBA00004976"/>
    </source>
</evidence>
<dbReference type="SUPFAM" id="SSF109604">
    <property type="entry name" value="HD-domain/PDEase-like"/>
    <property type="match status" value="1"/>
</dbReference>
<dbReference type="GO" id="GO:0008728">
    <property type="term" value="F:GTP diphosphokinase activity"/>
    <property type="evidence" value="ECO:0007669"/>
    <property type="project" value="UniProtKB-EC"/>
</dbReference>
<feature type="domain" description="TGS" evidence="7">
    <location>
        <begin position="395"/>
        <end position="456"/>
    </location>
</feature>
<dbReference type="EC" id="2.7.6.5" evidence="2"/>
<dbReference type="FunFam" id="3.30.460.10:FF:000001">
    <property type="entry name" value="GTP pyrophosphokinase RelA"/>
    <property type="match status" value="1"/>
</dbReference>
<protein>
    <recommendedName>
        <fullName evidence="2">GTP diphosphokinase</fullName>
        <ecNumber evidence="2">2.7.6.5</ecNumber>
    </recommendedName>
</protein>
<evidence type="ECO:0000313" key="8">
    <source>
        <dbReference type="EMBL" id="MBS5331043.1"/>
    </source>
</evidence>
<dbReference type="CDD" id="cd04876">
    <property type="entry name" value="ACT_RelA-SpoT"/>
    <property type="match status" value="1"/>
</dbReference>
<dbReference type="Proteomes" id="UP000759273">
    <property type="component" value="Unassembled WGS sequence"/>
</dbReference>
<dbReference type="Pfam" id="PF19296">
    <property type="entry name" value="RelA_AH_RIS"/>
    <property type="match status" value="1"/>
</dbReference>
<evidence type="ECO:0000256" key="4">
    <source>
        <dbReference type="RuleBase" id="RU003847"/>
    </source>
</evidence>
<dbReference type="GO" id="GO:0015969">
    <property type="term" value="P:guanosine tetraphosphate metabolic process"/>
    <property type="evidence" value="ECO:0007669"/>
    <property type="project" value="InterPro"/>
</dbReference>
<comment type="pathway">
    <text evidence="1">Purine metabolism; ppGpp biosynthesis; ppGpp from GTP: step 1/2.</text>
</comment>
<dbReference type="FunFam" id="3.10.20.30:FF:000002">
    <property type="entry name" value="GTP pyrophosphokinase (RelA/SpoT)"/>
    <property type="match status" value="1"/>
</dbReference>
<dbReference type="InterPro" id="IPR045600">
    <property type="entry name" value="RelA/SpoT_AH_RIS"/>
</dbReference>
<dbReference type="Gene3D" id="3.30.70.260">
    <property type="match status" value="1"/>
</dbReference>
<dbReference type="InterPro" id="IPR006674">
    <property type="entry name" value="HD_domain"/>
</dbReference>
<dbReference type="SMART" id="SM00471">
    <property type="entry name" value="HDc"/>
    <property type="match status" value="1"/>
</dbReference>
<evidence type="ECO:0000256" key="2">
    <source>
        <dbReference type="ARBA" id="ARBA00013251"/>
    </source>
</evidence>
<comment type="caution">
    <text evidence="8">The sequence shown here is derived from an EMBL/GenBank/DDBJ whole genome shotgun (WGS) entry which is preliminary data.</text>
</comment>
<accession>A0A943D8M4</accession>
<dbReference type="PROSITE" id="PS51880">
    <property type="entry name" value="TGS"/>
    <property type="match status" value="1"/>
</dbReference>
<dbReference type="Pfam" id="PF13328">
    <property type="entry name" value="HD_4"/>
    <property type="match status" value="1"/>
</dbReference>
<dbReference type="InterPro" id="IPR004095">
    <property type="entry name" value="TGS"/>
</dbReference>
<dbReference type="SUPFAM" id="SSF81271">
    <property type="entry name" value="TGS-like"/>
    <property type="match status" value="1"/>
</dbReference>
<dbReference type="PANTHER" id="PTHR21262">
    <property type="entry name" value="GUANOSINE-3',5'-BIS DIPHOSPHATE 3'-PYROPHOSPHOHYDROLASE"/>
    <property type="match status" value="1"/>
</dbReference>
<dbReference type="FunFam" id="1.10.3210.10:FF:000001">
    <property type="entry name" value="GTP pyrophosphokinase RelA"/>
    <property type="match status" value="1"/>
</dbReference>
<dbReference type="CDD" id="cd00077">
    <property type="entry name" value="HDc"/>
    <property type="match status" value="1"/>
</dbReference>
<evidence type="ECO:0000256" key="3">
    <source>
        <dbReference type="ARBA" id="ARBA00048244"/>
    </source>
</evidence>
<comment type="function">
    <text evidence="4">In eubacteria ppGpp (guanosine 3'-diphosphate 5'-diphosphate) is a mediator of the stringent response that coordinates a variety of cellular activities in response to changes in nutritional abundance.</text>
</comment>
<dbReference type="InterPro" id="IPR043519">
    <property type="entry name" value="NT_sf"/>
</dbReference>
<feature type="domain" description="ACT" evidence="5">
    <location>
        <begin position="654"/>
        <end position="726"/>
    </location>
</feature>
<dbReference type="Pfam" id="PF04607">
    <property type="entry name" value="RelA_SpoT"/>
    <property type="match status" value="1"/>
</dbReference>
<dbReference type="PANTHER" id="PTHR21262:SF31">
    <property type="entry name" value="GTP PYROPHOSPHOKINASE"/>
    <property type="match status" value="1"/>
</dbReference>
<dbReference type="InterPro" id="IPR012675">
    <property type="entry name" value="Beta-grasp_dom_sf"/>
</dbReference>
<dbReference type="InterPro" id="IPR007685">
    <property type="entry name" value="RelA_SpoT"/>
</dbReference>
<dbReference type="InterPro" id="IPR012676">
    <property type="entry name" value="TGS-like"/>
</dbReference>
<dbReference type="PROSITE" id="PS51831">
    <property type="entry name" value="HD"/>
    <property type="match status" value="1"/>
</dbReference>
<dbReference type="Gene3D" id="1.10.3210.10">
    <property type="entry name" value="Hypothetical protein af1432"/>
    <property type="match status" value="1"/>
</dbReference>
<dbReference type="InterPro" id="IPR003607">
    <property type="entry name" value="HD/PDEase_dom"/>
</dbReference>
<feature type="domain" description="HD" evidence="6">
    <location>
        <begin position="56"/>
        <end position="155"/>
    </location>
</feature>
<dbReference type="Gene3D" id="3.10.20.30">
    <property type="match status" value="1"/>
</dbReference>
<reference evidence="8" key="1">
    <citation type="submission" date="2021-02" db="EMBL/GenBank/DDBJ databases">
        <title>Infant gut strain persistence is associated with maternal origin, phylogeny, and functional potential including surface adhesion and iron acquisition.</title>
        <authorList>
            <person name="Lou Y.C."/>
        </authorList>
    </citation>
    <scope>NUCLEOTIDE SEQUENCE</scope>
    <source>
        <strain evidence="8">L3_101_000M1_dasL3_101_000M1_concoct_87</strain>
    </source>
</reference>
<sequence>MENTNVPEVKMPITYDDLKQSLIDSGRPYDFTMIDRAYALAEKAHGEQRRRSGEPYICHPLSVAQILVELGMDSESIAAALMHDVAEDTPVTVAEIKQKFGPEVALLVDGVTKLTQIKFSNVEDRQAENLRKMLLAMSQDVRVMIIKLCDRLHNMRTGDAWPEQKRRDKALETMEVYAPIAHRLGISNIKEELEDRSLHYLDPVGYETIRDLLNKHGDEFLHQVCHTIAKHLAENGIQKATIRHRVKSIYGIYRKMYMQNKDFEEIYDIYAVRIILDNVPECYTALGLIHDMYHPLPNRFKDYISTPKPNGYQSLHTTVIGREAIPFEVQIRTWDMDRMAEYGIAAHWKYKAGITGGNDKLDERLAWVRQLLESQRSSADAADLLSDIKSDLLPEEVFAFTPRGDVINLPAGATAIDFAYAIHSAVGNRMIGAKVNNRIVPIDHKVQTGEIIEIITGPENRGPSRDWLNIVKTSEAKNKIRNWFKKERREENIQEGRDALEREMRRNLMTLTDEQHDVFMEALARRNRCNSVEEMYAAIGYGGLQISRMLPKLKEEYTKLQATEPKPVAVELKRMHSSDGVIVEGIDNCPIKFAKCCSPLPGDEIIGFVTRGFGVSIHKKDCANARESMRHPENADRWVRAYWDEAEKENYKAMLDIICMDRPNLVSDVALALGDMRVPIYSLMARAAEQGRARMSVTVGITNTEHLNSVVARLKKIKDVVSVTRN</sequence>